<organism evidence="3 4">
    <name type="scientific">Phaeodactylibacter xiamenensis</name>
    <dbReference type="NCBI Taxonomy" id="1524460"/>
    <lineage>
        <taxon>Bacteria</taxon>
        <taxon>Pseudomonadati</taxon>
        <taxon>Bacteroidota</taxon>
        <taxon>Saprospiria</taxon>
        <taxon>Saprospirales</taxon>
        <taxon>Haliscomenobacteraceae</taxon>
        <taxon>Phaeodactylibacter</taxon>
    </lineage>
</organism>
<feature type="domain" description="Secretion system C-terminal sorting" evidence="2">
    <location>
        <begin position="486"/>
        <end position="561"/>
    </location>
</feature>
<evidence type="ECO:0000313" key="4">
    <source>
        <dbReference type="Proteomes" id="UP000029736"/>
    </source>
</evidence>
<dbReference type="InterPro" id="IPR013431">
    <property type="entry name" value="Delta_60_rpt"/>
</dbReference>
<dbReference type="InterPro" id="IPR026444">
    <property type="entry name" value="Secre_tail"/>
</dbReference>
<dbReference type="NCBIfam" id="TIGR04183">
    <property type="entry name" value="Por_Secre_tail"/>
    <property type="match status" value="1"/>
</dbReference>
<dbReference type="Gene3D" id="2.80.10.50">
    <property type="match status" value="2"/>
</dbReference>
<evidence type="ECO:0000256" key="1">
    <source>
        <dbReference type="SAM" id="SignalP"/>
    </source>
</evidence>
<evidence type="ECO:0000313" key="3">
    <source>
        <dbReference type="EMBL" id="KGE89591.1"/>
    </source>
</evidence>
<evidence type="ECO:0000259" key="2">
    <source>
        <dbReference type="Pfam" id="PF18962"/>
    </source>
</evidence>
<accession>A0A098SBN9</accession>
<proteinExistence type="predicted"/>
<dbReference type="Pfam" id="PF18962">
    <property type="entry name" value="Por_Secre_tail"/>
    <property type="match status" value="1"/>
</dbReference>
<dbReference type="Pfam" id="PF17164">
    <property type="entry name" value="DUF5122"/>
    <property type="match status" value="3"/>
</dbReference>
<protein>
    <recommendedName>
        <fullName evidence="2">Secretion system C-terminal sorting domain-containing protein</fullName>
    </recommendedName>
</protein>
<dbReference type="EMBL" id="JPOS01000004">
    <property type="protein sequence ID" value="KGE89591.1"/>
    <property type="molecule type" value="Genomic_DNA"/>
</dbReference>
<name>A0A098SBN9_9BACT</name>
<keyword evidence="4" id="KW-1185">Reference proteome</keyword>
<gene>
    <name evidence="3" type="ORF">IX84_02130</name>
</gene>
<dbReference type="NCBIfam" id="TIGR02608">
    <property type="entry name" value="delta_60_rpt"/>
    <property type="match status" value="5"/>
</dbReference>
<sequence>MKYSLAIIFVYLLLFKASAQVPDSTFGEFNSWPVGTFFGNTVILSEVGDDVCQGAIHTPGGKIILGGYTVKNDSLDFLMARLLPNGRYDTAIGPMGRKTIDIGYANDSCTLIANYDESRFLMGGCTYLPGQKDYVGLLTRLDFDGVPDSTFGNGGHLILDLPSKEEMITEAISLPDGKILVAGNAFYGGQLWYESDSTHHFVVRLLPNGRIDSTFANNGILYHTPQDYGGCLAPMIADVALAPDGGIVIAGISYDPYPGELNWEHGYCLENGMFVFKHSPDGEADLSFGEEGAVVLPSIEGVPYSMEIRADGKIVISGGVTFGFLNWPTNVFIARLLPNGEVDSSFLGGDYFIKNIIGGTESIKPTSTIQIGEMTYVTWDDEHSGLTFGLMRMDEAGQLDSNFVQNEFVGAQGNGVLFSSYEWLPFIHGIVQAYAIDSTGVYFVGRVGSNGGPFNRNMFIAKVKLLPQVPVSTVAVPWQPLSFSAYPNPVKNGVLHLFPETGSVSGPLSMRLADLQGRLVWQQQVTDLQGASTIDVSGLKSGMYILDVSGQAGRWVEKIVISE</sequence>
<dbReference type="AlphaFoldDB" id="A0A098SBN9"/>
<dbReference type="STRING" id="1524460.IX84_02130"/>
<reference evidence="3 4" key="1">
    <citation type="journal article" date="2014" name="Int. J. Syst. Evol. Microbiol.">
        <title>Phaeodactylibacter xiamenensis gen. nov., sp. nov., a member of the family Saprospiraceae isolated from the marine alga Phaeodactylum tricornutum.</title>
        <authorList>
            <person name="Chen Z.Jr."/>
            <person name="Lei X."/>
            <person name="Lai Q."/>
            <person name="Li Y."/>
            <person name="Zhang B."/>
            <person name="Zhang J."/>
            <person name="Zhang H."/>
            <person name="Yang L."/>
            <person name="Zheng W."/>
            <person name="Tian Y."/>
            <person name="Yu Z."/>
            <person name="Xu H.Jr."/>
            <person name="Zheng T."/>
        </authorList>
    </citation>
    <scope>NUCLEOTIDE SEQUENCE [LARGE SCALE GENOMIC DNA]</scope>
    <source>
        <strain evidence="3 4">KD52</strain>
    </source>
</reference>
<dbReference type="OrthoDB" id="9805017at2"/>
<keyword evidence="1" id="KW-0732">Signal</keyword>
<dbReference type="Proteomes" id="UP000029736">
    <property type="component" value="Unassembled WGS sequence"/>
</dbReference>
<comment type="caution">
    <text evidence="3">The sequence shown here is derived from an EMBL/GenBank/DDBJ whole genome shotgun (WGS) entry which is preliminary data.</text>
</comment>
<feature type="chain" id="PRO_5001940114" description="Secretion system C-terminal sorting domain-containing protein" evidence="1">
    <location>
        <begin position="20"/>
        <end position="563"/>
    </location>
</feature>
<dbReference type="RefSeq" id="WP_044216132.1">
    <property type="nucleotide sequence ID" value="NZ_JBKAGJ010000005.1"/>
</dbReference>
<feature type="signal peptide" evidence="1">
    <location>
        <begin position="1"/>
        <end position="19"/>
    </location>
</feature>